<dbReference type="OrthoDB" id="9768147at2"/>
<evidence type="ECO:0000256" key="1">
    <source>
        <dbReference type="ARBA" id="ARBA00004571"/>
    </source>
</evidence>
<dbReference type="AlphaFoldDB" id="A0A239CW13"/>
<feature type="signal peptide" evidence="7">
    <location>
        <begin position="1"/>
        <end position="19"/>
    </location>
</feature>
<evidence type="ECO:0000259" key="8">
    <source>
        <dbReference type="Pfam" id="PF25183"/>
    </source>
</evidence>
<dbReference type="RefSeq" id="WP_089373477.1">
    <property type="nucleotide sequence ID" value="NZ_BMEP01000009.1"/>
</dbReference>
<protein>
    <submittedName>
        <fullName evidence="9">Carboxypeptidase regulatory-like domain-containing protein</fullName>
    </submittedName>
</protein>
<keyword evidence="9" id="KW-0378">Hydrolase</keyword>
<dbReference type="GO" id="GO:0009279">
    <property type="term" value="C:cell outer membrane"/>
    <property type="evidence" value="ECO:0007669"/>
    <property type="project" value="UniProtKB-SubCell"/>
</dbReference>
<dbReference type="Proteomes" id="UP000198379">
    <property type="component" value="Unassembled WGS sequence"/>
</dbReference>
<gene>
    <name evidence="9" type="ORF">SAMN06265376_108203</name>
</gene>
<name>A0A239CW13_9FLAO</name>
<evidence type="ECO:0000256" key="7">
    <source>
        <dbReference type="SAM" id="SignalP"/>
    </source>
</evidence>
<evidence type="ECO:0000256" key="5">
    <source>
        <dbReference type="ARBA" id="ARBA00023136"/>
    </source>
</evidence>
<dbReference type="Gene3D" id="2.40.170.20">
    <property type="entry name" value="TonB-dependent receptor, beta-barrel domain"/>
    <property type="match status" value="1"/>
</dbReference>
<feature type="chain" id="PRO_5013099628" evidence="7">
    <location>
        <begin position="20"/>
        <end position="1044"/>
    </location>
</feature>
<keyword evidence="3" id="KW-1134">Transmembrane beta strand</keyword>
<dbReference type="Pfam" id="PF25183">
    <property type="entry name" value="OMP_b-brl_4"/>
    <property type="match status" value="2"/>
</dbReference>
<keyword evidence="6" id="KW-0998">Cell outer membrane</keyword>
<comment type="subcellular location">
    <subcellularLocation>
        <location evidence="1">Cell outer membrane</location>
        <topology evidence="1">Multi-pass membrane protein</topology>
    </subcellularLocation>
</comment>
<keyword evidence="2" id="KW-0813">Transport</keyword>
<organism evidence="9 10">
    <name type="scientific">Dokdonia pacifica</name>
    <dbReference type="NCBI Taxonomy" id="1627892"/>
    <lineage>
        <taxon>Bacteria</taxon>
        <taxon>Pseudomonadati</taxon>
        <taxon>Bacteroidota</taxon>
        <taxon>Flavobacteriia</taxon>
        <taxon>Flavobacteriales</taxon>
        <taxon>Flavobacteriaceae</taxon>
        <taxon>Dokdonia</taxon>
    </lineage>
</organism>
<evidence type="ECO:0000256" key="6">
    <source>
        <dbReference type="ARBA" id="ARBA00023237"/>
    </source>
</evidence>
<feature type="domain" description="TonB-dependent transporter Oar-like beta-barrel" evidence="8">
    <location>
        <begin position="241"/>
        <end position="304"/>
    </location>
</feature>
<evidence type="ECO:0000256" key="4">
    <source>
        <dbReference type="ARBA" id="ARBA00022692"/>
    </source>
</evidence>
<proteinExistence type="predicted"/>
<keyword evidence="5" id="KW-0472">Membrane</keyword>
<dbReference type="EMBL" id="FZNY01000008">
    <property type="protein sequence ID" value="SNS23851.1"/>
    <property type="molecule type" value="Genomic_DNA"/>
</dbReference>
<keyword evidence="4" id="KW-0812">Transmembrane</keyword>
<dbReference type="SUPFAM" id="SSF49464">
    <property type="entry name" value="Carboxypeptidase regulatory domain-like"/>
    <property type="match status" value="1"/>
</dbReference>
<keyword evidence="7" id="KW-0732">Signal</keyword>
<keyword evidence="10" id="KW-1185">Reference proteome</keyword>
<dbReference type="GO" id="GO:0044718">
    <property type="term" value="P:siderophore transmembrane transport"/>
    <property type="evidence" value="ECO:0007669"/>
    <property type="project" value="TreeGrafter"/>
</dbReference>
<dbReference type="InterPro" id="IPR057601">
    <property type="entry name" value="Oar-like_b-barrel"/>
</dbReference>
<evidence type="ECO:0000313" key="9">
    <source>
        <dbReference type="EMBL" id="SNS23851.1"/>
    </source>
</evidence>
<dbReference type="Gene3D" id="2.60.40.1120">
    <property type="entry name" value="Carboxypeptidase-like, regulatory domain"/>
    <property type="match status" value="1"/>
</dbReference>
<keyword evidence="9" id="KW-0121">Carboxypeptidase</keyword>
<feature type="domain" description="TonB-dependent transporter Oar-like beta-barrel" evidence="8">
    <location>
        <begin position="350"/>
        <end position="982"/>
    </location>
</feature>
<accession>A0A239CW13</accession>
<reference evidence="9 10" key="1">
    <citation type="submission" date="2017-06" db="EMBL/GenBank/DDBJ databases">
        <authorList>
            <person name="Kim H.J."/>
            <person name="Triplett B.A."/>
        </authorList>
    </citation>
    <scope>NUCLEOTIDE SEQUENCE [LARGE SCALE GENOMIC DNA]</scope>
    <source>
        <strain evidence="9 10">DSM 25597</strain>
    </source>
</reference>
<dbReference type="InterPro" id="IPR039426">
    <property type="entry name" value="TonB-dep_rcpt-like"/>
</dbReference>
<sequence>MKNILYIFVALFACAFVYGQETTGTLQGILEDSNKSPISFATITVIDTETNYKYGVISQENGFYSFTNLPPGSSYEMTVSFLGYKTITEPFIEVHLGVVTVKNFVLIEENETLDEIVLTTKGQKQKNGNETLLGKKELQSTPTINRSIQDLTKNLPENNLNSFGGASNRFNNLTIDGIANNDVVGFQEPASGASGSSANGSPGSLSRSQPIGLGAVKQISVKLSPFDVSLGNFNGASINLVTKNGTNTTKGEAYIYGNNQALIGRFANGVEQQVSSFYDLQFGAGVGGAIVKDKLFYYVNFEQALSDTPVLNAPGSETSDIEIEDVLAIRDRLVNVYDYDPGAFREASVKTASTKLFARLDYNLSRNHKLTLRNNYVNSYADNLEWNSTIFNFGNQGYRHNSIANSLALELKSNFNNGSTNKLSIGYNTVKENREFDGRVFPHIQIATTSAGRIFAGTYREASVYDTDFSTFQISDTFTYSKNNHTITAGGFAQFNNIDYGFLSAWNGRWEYGSVDDFLNDTPRRIRGVYNIINNDFDFVSSEPSATVNVLEAAVYIQDKLRVNDQFTITAGIRLDGQYLTDPLPISQEVQNTPAFSQFDNKISAAPQLNPRVGFNYKIDENGKYTLRGGTGLFSGRIPYLWFAYAEYISGTEYFNIDIRPEESVTLTENLGDLREVQPNLTEINLIDTNFTLPRDWKTNIAFQAKLPKKWTLNLEGTYTEVVKGIFFQSINRRETLGNFEGADNRPYFLETGDDIKINSNFTNVFLLTNTDKGYRYNVTAGVSKDIGGYNGYVGYTYGVSKDISSTVRNSPAANFEWNQAVFGNNPGLSFSNFDLRHKIVSSQSYSFQIDSNNQGFVSFLYNGRAGSPFSYVYQGDLNQDGSSRNDVIYVPRNASEINLIDIVDTNGTVVTTAAQQWERLNTFIENDSYLRERRGQIAERNGARTPWNHELDMKLEYAHSFENGHSIGISFDMLNVFNFINKNWGQLVFVPNVVNSSFSLLNFRGIVDNEPQFQFNIPEGTSPYVTDLQNSRWRAQLGVKYQF</sequence>
<evidence type="ECO:0000256" key="2">
    <source>
        <dbReference type="ARBA" id="ARBA00022448"/>
    </source>
</evidence>
<dbReference type="GO" id="GO:0004180">
    <property type="term" value="F:carboxypeptidase activity"/>
    <property type="evidence" value="ECO:0007669"/>
    <property type="project" value="UniProtKB-KW"/>
</dbReference>
<dbReference type="InterPro" id="IPR036942">
    <property type="entry name" value="Beta-barrel_TonB_sf"/>
</dbReference>
<dbReference type="SUPFAM" id="SSF56935">
    <property type="entry name" value="Porins"/>
    <property type="match status" value="1"/>
</dbReference>
<dbReference type="InterPro" id="IPR008969">
    <property type="entry name" value="CarboxyPept-like_regulatory"/>
</dbReference>
<dbReference type="PANTHER" id="PTHR30069:SF46">
    <property type="entry name" value="OAR PROTEIN"/>
    <property type="match status" value="1"/>
</dbReference>
<dbReference type="PANTHER" id="PTHR30069">
    <property type="entry name" value="TONB-DEPENDENT OUTER MEMBRANE RECEPTOR"/>
    <property type="match status" value="1"/>
</dbReference>
<dbReference type="Pfam" id="PF13620">
    <property type="entry name" value="CarboxypepD_reg"/>
    <property type="match status" value="1"/>
</dbReference>
<keyword evidence="9" id="KW-0645">Protease</keyword>
<dbReference type="GO" id="GO:0015344">
    <property type="term" value="F:siderophore uptake transmembrane transporter activity"/>
    <property type="evidence" value="ECO:0007669"/>
    <property type="project" value="TreeGrafter"/>
</dbReference>
<evidence type="ECO:0000256" key="3">
    <source>
        <dbReference type="ARBA" id="ARBA00022452"/>
    </source>
</evidence>
<evidence type="ECO:0000313" key="10">
    <source>
        <dbReference type="Proteomes" id="UP000198379"/>
    </source>
</evidence>